<sequence length="147" mass="16852">MFPVGASRYLAIVLTSTMEDLMYTEQADMYGLANDEDLVARISEDATRVWEIPGISLNVYDSHSTDAVKHVKFRRLVESQEIVSLGILSKEDFTTTFEKDFEEAETYRDSRRSGWYRLLHPSSKRSGTNRIKPILPQDNATENRLEA</sequence>
<protein>
    <submittedName>
        <fullName evidence="2">Uncharacterized protein</fullName>
    </submittedName>
</protein>
<organism evidence="2 3">
    <name type="scientific">Trichonephila clavipes</name>
    <name type="common">Golden silk orbweaver</name>
    <name type="synonym">Nephila clavipes</name>
    <dbReference type="NCBI Taxonomy" id="2585209"/>
    <lineage>
        <taxon>Eukaryota</taxon>
        <taxon>Metazoa</taxon>
        <taxon>Ecdysozoa</taxon>
        <taxon>Arthropoda</taxon>
        <taxon>Chelicerata</taxon>
        <taxon>Arachnida</taxon>
        <taxon>Araneae</taxon>
        <taxon>Araneomorphae</taxon>
        <taxon>Entelegynae</taxon>
        <taxon>Araneoidea</taxon>
        <taxon>Nephilidae</taxon>
        <taxon>Trichonephila</taxon>
    </lineage>
</organism>
<evidence type="ECO:0000313" key="3">
    <source>
        <dbReference type="Proteomes" id="UP000887159"/>
    </source>
</evidence>
<proteinExistence type="predicted"/>
<dbReference type="AlphaFoldDB" id="A0A8X6V9X9"/>
<feature type="region of interest" description="Disordered" evidence="1">
    <location>
        <begin position="120"/>
        <end position="147"/>
    </location>
</feature>
<gene>
    <name evidence="2" type="ORF">TNCV_1463522</name>
</gene>
<keyword evidence="3" id="KW-1185">Reference proteome</keyword>
<name>A0A8X6V9X9_TRICX</name>
<accession>A0A8X6V9X9</accession>
<dbReference type="Proteomes" id="UP000887159">
    <property type="component" value="Unassembled WGS sequence"/>
</dbReference>
<evidence type="ECO:0000313" key="2">
    <source>
        <dbReference type="EMBL" id="GFY10462.1"/>
    </source>
</evidence>
<evidence type="ECO:0000256" key="1">
    <source>
        <dbReference type="SAM" id="MobiDB-lite"/>
    </source>
</evidence>
<comment type="caution">
    <text evidence="2">The sequence shown here is derived from an EMBL/GenBank/DDBJ whole genome shotgun (WGS) entry which is preliminary data.</text>
</comment>
<reference evidence="2" key="1">
    <citation type="submission" date="2020-08" db="EMBL/GenBank/DDBJ databases">
        <title>Multicomponent nature underlies the extraordinary mechanical properties of spider dragline silk.</title>
        <authorList>
            <person name="Kono N."/>
            <person name="Nakamura H."/>
            <person name="Mori M."/>
            <person name="Yoshida Y."/>
            <person name="Ohtoshi R."/>
            <person name="Malay A.D."/>
            <person name="Moran D.A.P."/>
            <person name="Tomita M."/>
            <person name="Numata K."/>
            <person name="Arakawa K."/>
        </authorList>
    </citation>
    <scope>NUCLEOTIDE SEQUENCE</scope>
</reference>
<dbReference type="EMBL" id="BMAU01021297">
    <property type="protein sequence ID" value="GFY10462.1"/>
    <property type="molecule type" value="Genomic_DNA"/>
</dbReference>